<dbReference type="Proteomes" id="UP000289921">
    <property type="component" value="Unassembled WGS sequence"/>
</dbReference>
<proteinExistence type="predicted"/>
<gene>
    <name evidence="1" type="ORF">DF217_03070</name>
</gene>
<name>A0A4V1QC94_STROR</name>
<comment type="caution">
    <text evidence="1">The sequence shown here is derived from an EMBL/GenBank/DDBJ whole genome shotgun (WGS) entry which is preliminary data.</text>
</comment>
<evidence type="ECO:0000313" key="2">
    <source>
        <dbReference type="Proteomes" id="UP000289921"/>
    </source>
</evidence>
<dbReference type="EMBL" id="QEWK01000001">
    <property type="protein sequence ID" value="RXX22959.1"/>
    <property type="molecule type" value="Genomic_DNA"/>
</dbReference>
<sequence length="63" mass="7523">MKYKHIAGLHTHKYLFLMIAKPGLCFFLKTVNTYNIFPKNYNFLEKYMSLCYTTSRLTYGENT</sequence>
<accession>A0A4V1QC94</accession>
<organism evidence="1 2">
    <name type="scientific">Streptococcus oralis</name>
    <dbReference type="NCBI Taxonomy" id="1303"/>
    <lineage>
        <taxon>Bacteria</taxon>
        <taxon>Bacillati</taxon>
        <taxon>Bacillota</taxon>
        <taxon>Bacilli</taxon>
        <taxon>Lactobacillales</taxon>
        <taxon>Streptococcaceae</taxon>
        <taxon>Streptococcus</taxon>
    </lineage>
</organism>
<dbReference type="AlphaFoldDB" id="A0A4V1QC94"/>
<evidence type="ECO:0000313" key="1">
    <source>
        <dbReference type="EMBL" id="RXX22959.1"/>
    </source>
</evidence>
<reference evidence="1 2" key="1">
    <citation type="submission" date="2018-05" db="EMBL/GenBank/DDBJ databases">
        <title>Streptococcus from otitis media.</title>
        <authorList>
            <person name="Wayes A.M."/>
            <person name="Jakubovics N.S."/>
        </authorList>
    </citation>
    <scope>NUCLEOTIDE SEQUENCE [LARGE SCALE GENOMIC DNA]</scope>
    <source>
        <strain evidence="1 2">NU39</strain>
    </source>
</reference>
<protein>
    <submittedName>
        <fullName evidence="1">Uncharacterized protein</fullName>
    </submittedName>
</protein>